<dbReference type="Proteomes" id="UP000664534">
    <property type="component" value="Unassembled WGS sequence"/>
</dbReference>
<keyword evidence="3" id="KW-1185">Reference proteome</keyword>
<proteinExistence type="predicted"/>
<dbReference type="SUPFAM" id="SSF51735">
    <property type="entry name" value="NAD(P)-binding Rossmann-fold domains"/>
    <property type="match status" value="1"/>
</dbReference>
<evidence type="ECO:0000259" key="1">
    <source>
        <dbReference type="Pfam" id="PF07993"/>
    </source>
</evidence>
<accession>A0A8H3ICV0</accession>
<protein>
    <recommendedName>
        <fullName evidence="1">Thioester reductase (TE) domain-containing protein</fullName>
    </recommendedName>
</protein>
<evidence type="ECO:0000313" key="3">
    <source>
        <dbReference type="Proteomes" id="UP000664534"/>
    </source>
</evidence>
<comment type="caution">
    <text evidence="2">The sequence shown here is derived from an EMBL/GenBank/DDBJ whole genome shotgun (WGS) entry which is preliminary data.</text>
</comment>
<dbReference type="Gene3D" id="3.40.50.720">
    <property type="entry name" value="NAD(P)-binding Rossmann-like Domain"/>
    <property type="match status" value="1"/>
</dbReference>
<dbReference type="AlphaFoldDB" id="A0A8H3ICV0"/>
<dbReference type="Pfam" id="PF07993">
    <property type="entry name" value="NAD_binding_4"/>
    <property type="match status" value="1"/>
</dbReference>
<sequence length="400" mass="44345">MGAFPFHDAYSEAGDFSVDESDSEQAASTQTLLMRICWSRRNWAQRRYNETWQMPLLRLKKWRYKDGNGYLHWQFCSESDLVKGMRHEHVVGHNGLHGPFYKASESSRKRAIPSSKIVSHASDLSQPWLGLSESAFAAFAGEVDVILHMGAARSFWDNYHLLRASNVSATMRLVKLATAHPVRIHQISSAGVLPREEVAGCGGGGASSVAVRVPPTDGSNGYVASRWASQQILEPVAQTLGLANVDSPLRACHCQPAVRAAQRLLHDDDEAGGAGRTCPVCGRVRADARASGWEGRIGMIPAEQAFRGLCEAVMVIEQANKTEDGAARFAHHECRISLDVAEMRMYVEQQRGWQSHERMPGLRWVGRIKALGFEYLFASQETSVQRTAEREGATKLESRR</sequence>
<dbReference type="EMBL" id="CAJPDT010000008">
    <property type="protein sequence ID" value="CAF9911390.1"/>
    <property type="molecule type" value="Genomic_DNA"/>
</dbReference>
<gene>
    <name evidence="2" type="ORF">IMSHALPRED_010016</name>
</gene>
<organism evidence="2 3">
    <name type="scientific">Imshaugia aleurites</name>
    <dbReference type="NCBI Taxonomy" id="172621"/>
    <lineage>
        <taxon>Eukaryota</taxon>
        <taxon>Fungi</taxon>
        <taxon>Dikarya</taxon>
        <taxon>Ascomycota</taxon>
        <taxon>Pezizomycotina</taxon>
        <taxon>Lecanoromycetes</taxon>
        <taxon>OSLEUM clade</taxon>
        <taxon>Lecanoromycetidae</taxon>
        <taxon>Lecanorales</taxon>
        <taxon>Lecanorineae</taxon>
        <taxon>Parmeliaceae</taxon>
        <taxon>Imshaugia</taxon>
    </lineage>
</organism>
<dbReference type="OrthoDB" id="4444247at2759"/>
<evidence type="ECO:0000313" key="2">
    <source>
        <dbReference type="EMBL" id="CAF9911390.1"/>
    </source>
</evidence>
<feature type="domain" description="Thioester reductase (TE)" evidence="1">
    <location>
        <begin position="113"/>
        <end position="237"/>
    </location>
</feature>
<dbReference type="InterPro" id="IPR013120">
    <property type="entry name" value="FAR_NAD-bd"/>
</dbReference>
<name>A0A8H3ICV0_9LECA</name>
<reference evidence="2" key="1">
    <citation type="submission" date="2021-03" db="EMBL/GenBank/DDBJ databases">
        <authorList>
            <person name="Tagirdzhanova G."/>
        </authorList>
    </citation>
    <scope>NUCLEOTIDE SEQUENCE</scope>
</reference>
<dbReference type="InterPro" id="IPR036291">
    <property type="entry name" value="NAD(P)-bd_dom_sf"/>
</dbReference>